<dbReference type="EMBL" id="VOSK01000094">
    <property type="protein sequence ID" value="MPR27544.1"/>
    <property type="molecule type" value="Genomic_DNA"/>
</dbReference>
<dbReference type="Gene3D" id="3.40.50.720">
    <property type="entry name" value="NAD(P)-binding Rossmann-like Domain"/>
    <property type="match status" value="1"/>
</dbReference>
<dbReference type="Proteomes" id="UP000403266">
    <property type="component" value="Unassembled WGS sequence"/>
</dbReference>
<organism evidence="2 3">
    <name type="scientific">Microvirga tunisiensis</name>
    <dbReference type="NCBI Taxonomy" id="2108360"/>
    <lineage>
        <taxon>Bacteria</taxon>
        <taxon>Pseudomonadati</taxon>
        <taxon>Pseudomonadota</taxon>
        <taxon>Alphaproteobacteria</taxon>
        <taxon>Hyphomicrobiales</taxon>
        <taxon>Methylobacteriaceae</taxon>
        <taxon>Microvirga</taxon>
    </lineage>
</organism>
<evidence type="ECO:0000313" key="3">
    <source>
        <dbReference type="Proteomes" id="UP000403266"/>
    </source>
</evidence>
<dbReference type="SUPFAM" id="SSF51735">
    <property type="entry name" value="NAD(P)-binding Rossmann-fold domains"/>
    <property type="match status" value="1"/>
</dbReference>
<accession>A0A5N7MN54</accession>
<dbReference type="RefSeq" id="WP_152713866.1">
    <property type="nucleotide sequence ID" value="NZ_VOSJ01000040.1"/>
</dbReference>
<protein>
    <submittedName>
        <fullName evidence="2">NAD(P)-dependent oxidoreductase</fullName>
    </submittedName>
</protein>
<dbReference type="OrthoDB" id="9785845at2"/>
<evidence type="ECO:0000259" key="1">
    <source>
        <dbReference type="Pfam" id="PF01370"/>
    </source>
</evidence>
<comment type="caution">
    <text evidence="2">The sequence shown here is derived from an EMBL/GenBank/DDBJ whole genome shotgun (WGS) entry which is preliminary data.</text>
</comment>
<feature type="domain" description="NAD-dependent epimerase/dehydratase" evidence="1">
    <location>
        <begin position="42"/>
        <end position="206"/>
    </location>
</feature>
<sequence>MTAWLEDGSWPTGFDTPEDVDAFMAIPTRALARDLAAIDGDIMILGVGGKMGPTLARLARKAAPDKRVIGVARFSEPGLRDSLEAHGIETISCDLTDRAAVENLPKTRNVIFMAGRKFGAQGNQALTWAMNVHVPGLVAEAFRESRIVAFSTACVYPFVGIGSQGATEDSVLNPPGEYAFSCIGRERIFEHFSQIYKTPGRLFRLSYAIDLRYGVLFDVAQKVRDNEPVDVTMGHVNVIWQGDANAQALRCLRYATDPTSPINVSGPETTSIRWLAKAFGERLGKTPQIVGQEAPTAWLVNTAQASGLFGYPSVPLNRMIDWVAEWVARDRPSLGKPTHFETRDGAY</sequence>
<dbReference type="InterPro" id="IPR036291">
    <property type="entry name" value="NAD(P)-bd_dom_sf"/>
</dbReference>
<name>A0A5N7MN54_9HYPH</name>
<dbReference type="InterPro" id="IPR001509">
    <property type="entry name" value="Epimerase_deHydtase"/>
</dbReference>
<dbReference type="AlphaFoldDB" id="A0A5N7MN54"/>
<reference evidence="2 3" key="1">
    <citation type="journal article" date="2019" name="Syst. Appl. Microbiol.">
        <title>Microvirga tunisiensis sp. nov., a root nodule symbiotic bacterium isolated from Lupinus micranthus and L. luteus grown in Northern Tunisia.</title>
        <authorList>
            <person name="Msaddak A."/>
            <person name="Rejili M."/>
            <person name="Duran D."/>
            <person name="Mars M."/>
            <person name="Palacios J.M."/>
            <person name="Ruiz-Argueso T."/>
            <person name="Rey L."/>
            <person name="Imperial J."/>
        </authorList>
    </citation>
    <scope>NUCLEOTIDE SEQUENCE [LARGE SCALE GENOMIC DNA]</scope>
    <source>
        <strain evidence="2 3">Lmie10</strain>
    </source>
</reference>
<gene>
    <name evidence="2" type="ORF">FS320_20760</name>
</gene>
<evidence type="ECO:0000313" key="2">
    <source>
        <dbReference type="EMBL" id="MPR27544.1"/>
    </source>
</evidence>
<dbReference type="Pfam" id="PF01370">
    <property type="entry name" value="Epimerase"/>
    <property type="match status" value="1"/>
</dbReference>
<proteinExistence type="predicted"/>
<keyword evidence="3" id="KW-1185">Reference proteome</keyword>